<gene>
    <name evidence="1" type="ORF">EPL05_14805</name>
</gene>
<comment type="caution">
    <text evidence="1">The sequence shown here is derived from an EMBL/GenBank/DDBJ whole genome shotgun (WGS) entry which is preliminary data.</text>
</comment>
<accession>A0A3S3UT37</accession>
<dbReference type="EMBL" id="SBIW01000007">
    <property type="protein sequence ID" value="RWY50030.1"/>
    <property type="molecule type" value="Genomic_DNA"/>
</dbReference>
<name>A0A3S3UT37_9SPHI</name>
<dbReference type="RefSeq" id="WP_128534760.1">
    <property type="nucleotide sequence ID" value="NZ_SBIW01000007.1"/>
</dbReference>
<dbReference type="AlphaFoldDB" id="A0A3S3UT37"/>
<dbReference type="Proteomes" id="UP000286701">
    <property type="component" value="Unassembled WGS sequence"/>
</dbReference>
<sequence>MKYLLLLVAVCLAACKQPAPKKTDKAKKARSTQIRISNYGQAVLKDYQKFLSGLGSNKMGSSTLAAKKMRRVICPSGSAYPGYRLFFDIPKVLYPLN</sequence>
<reference evidence="1 2" key="1">
    <citation type="submission" date="2019-01" db="EMBL/GenBank/DDBJ databases">
        <title>Mucilaginibacter antarcticum sp. nov., isolated from antarctic soil.</title>
        <authorList>
            <person name="Yan Y.-Q."/>
            <person name="Du Z.-J."/>
        </authorList>
    </citation>
    <scope>NUCLEOTIDE SEQUENCE [LARGE SCALE GENOMIC DNA]</scope>
    <source>
        <strain evidence="1 2">F01003</strain>
    </source>
</reference>
<protein>
    <submittedName>
        <fullName evidence="1">Uncharacterized protein</fullName>
    </submittedName>
</protein>
<organism evidence="1 2">
    <name type="scientific">Mucilaginibacter gilvus</name>
    <dbReference type="NCBI Taxonomy" id="2305909"/>
    <lineage>
        <taxon>Bacteria</taxon>
        <taxon>Pseudomonadati</taxon>
        <taxon>Bacteroidota</taxon>
        <taxon>Sphingobacteriia</taxon>
        <taxon>Sphingobacteriales</taxon>
        <taxon>Sphingobacteriaceae</taxon>
        <taxon>Mucilaginibacter</taxon>
    </lineage>
</organism>
<keyword evidence="2" id="KW-1185">Reference proteome</keyword>
<proteinExistence type="predicted"/>
<evidence type="ECO:0000313" key="1">
    <source>
        <dbReference type="EMBL" id="RWY50030.1"/>
    </source>
</evidence>
<evidence type="ECO:0000313" key="2">
    <source>
        <dbReference type="Proteomes" id="UP000286701"/>
    </source>
</evidence>